<evidence type="ECO:0000313" key="2">
    <source>
        <dbReference type="Proteomes" id="UP000054018"/>
    </source>
</evidence>
<proteinExistence type="predicted"/>
<dbReference type="Proteomes" id="UP000054018">
    <property type="component" value="Unassembled WGS sequence"/>
</dbReference>
<dbReference type="EMBL" id="KN833751">
    <property type="protein sequence ID" value="KIK21511.1"/>
    <property type="molecule type" value="Genomic_DNA"/>
</dbReference>
<organism evidence="1 2">
    <name type="scientific">Pisolithus microcarpus 441</name>
    <dbReference type="NCBI Taxonomy" id="765257"/>
    <lineage>
        <taxon>Eukaryota</taxon>
        <taxon>Fungi</taxon>
        <taxon>Dikarya</taxon>
        <taxon>Basidiomycota</taxon>
        <taxon>Agaricomycotina</taxon>
        <taxon>Agaricomycetes</taxon>
        <taxon>Agaricomycetidae</taxon>
        <taxon>Boletales</taxon>
        <taxon>Sclerodermatineae</taxon>
        <taxon>Pisolithaceae</taxon>
        <taxon>Pisolithus</taxon>
    </lineage>
</organism>
<protein>
    <submittedName>
        <fullName evidence="1">Unplaced genomic scaffold scaffold_67, whole genome shotgun sequence</fullName>
    </submittedName>
</protein>
<dbReference type="HOGENOM" id="CLU_2211022_0_0_1"/>
<reference evidence="2" key="2">
    <citation type="submission" date="2015-01" db="EMBL/GenBank/DDBJ databases">
        <title>Evolutionary Origins and Diversification of the Mycorrhizal Mutualists.</title>
        <authorList>
            <consortium name="DOE Joint Genome Institute"/>
            <consortium name="Mycorrhizal Genomics Consortium"/>
            <person name="Kohler A."/>
            <person name="Kuo A."/>
            <person name="Nagy L.G."/>
            <person name="Floudas D."/>
            <person name="Copeland A."/>
            <person name="Barry K.W."/>
            <person name="Cichocki N."/>
            <person name="Veneault-Fourrey C."/>
            <person name="LaButti K."/>
            <person name="Lindquist E.A."/>
            <person name="Lipzen A."/>
            <person name="Lundell T."/>
            <person name="Morin E."/>
            <person name="Murat C."/>
            <person name="Riley R."/>
            <person name="Ohm R."/>
            <person name="Sun H."/>
            <person name="Tunlid A."/>
            <person name="Henrissat B."/>
            <person name="Grigoriev I.V."/>
            <person name="Hibbett D.S."/>
            <person name="Martin F."/>
        </authorList>
    </citation>
    <scope>NUCLEOTIDE SEQUENCE [LARGE SCALE GENOMIC DNA]</scope>
    <source>
        <strain evidence="2">441</strain>
    </source>
</reference>
<evidence type="ECO:0000313" key="1">
    <source>
        <dbReference type="EMBL" id="KIK21511.1"/>
    </source>
</evidence>
<gene>
    <name evidence="1" type="ORF">PISMIDRAFT_541035</name>
</gene>
<name>A0A0C9YXR3_9AGAM</name>
<sequence>MLRCKTSSLAPFGLCAQLKESGNTFMPWRICIFYQIGCECRVYLANLVDCSITSLRCAGQVRKTHPHILMMTAGRMECKWSSWLLGLVRFRTFCARLFFNTSPCLYC</sequence>
<keyword evidence="2" id="KW-1185">Reference proteome</keyword>
<accession>A0A0C9YXR3</accession>
<dbReference type="AlphaFoldDB" id="A0A0C9YXR3"/>
<reference evidence="1 2" key="1">
    <citation type="submission" date="2014-04" db="EMBL/GenBank/DDBJ databases">
        <authorList>
            <consortium name="DOE Joint Genome Institute"/>
            <person name="Kuo A."/>
            <person name="Kohler A."/>
            <person name="Costa M.D."/>
            <person name="Nagy L.G."/>
            <person name="Floudas D."/>
            <person name="Copeland A."/>
            <person name="Barry K.W."/>
            <person name="Cichocki N."/>
            <person name="Veneault-Fourrey C."/>
            <person name="LaButti K."/>
            <person name="Lindquist E.A."/>
            <person name="Lipzen A."/>
            <person name="Lundell T."/>
            <person name="Morin E."/>
            <person name="Murat C."/>
            <person name="Sun H."/>
            <person name="Tunlid A."/>
            <person name="Henrissat B."/>
            <person name="Grigoriev I.V."/>
            <person name="Hibbett D.S."/>
            <person name="Martin F."/>
            <person name="Nordberg H.P."/>
            <person name="Cantor M.N."/>
            <person name="Hua S.X."/>
        </authorList>
    </citation>
    <scope>NUCLEOTIDE SEQUENCE [LARGE SCALE GENOMIC DNA]</scope>
    <source>
        <strain evidence="1 2">441</strain>
    </source>
</reference>